<dbReference type="InterPro" id="IPR034005">
    <property type="entry name" value="M3A_DCP"/>
</dbReference>
<sequence length="687" mass="76976">MTTETDNPLLAPWETPFGGPPFDRIRPEHYRPALDATMAGQRAAVDRIAADPAEPDFDNTIVALERAGMPLARVARVFFGLASANTSDALQAVEREIAPVLSRHSDEIHLNGALYERIRSVWERRDSLDLTDEQRRLVDRYHTIFERSGAALDEAGKARLAEINERLATVGTLFSQNVLADEAAWTMVLDSEDDLAGLPDWARAAAAQAAEDRDLPGKYVITLARSSVESLLQFSTRRDLREKAFEAWIRRGENGGDSDNRALIAETIRLRNERARLLGAESYAHFNLADAMARTPEAVSELLQTVWGPGTRLAAKETAELQALIAEEGNNFELSAADWRHYADRLRKRRYDFDESELKPYLHLDNLIEAAFWTASRLFGVSFAPVWDVPLYHPDVRAWEGKDRDGRALGLFLGDYFARSSKRSGAWMGAYRSQHRLDGDVRPIIVNVMNFSKPPAGKPALLSFDDARTLFHEFGHALHGLLSNVSYPLLSGTNVATDFVELPSQLFEHWLQEPEVLKRFAVHHETGEPMPDALLERLLSARAFNQGFATVEYTASALIDLDLHMAGDTDELDVVAFEKAALERIGMPPAIAMRHRTPHFLHIFSGDHYAAGYYSYLWSEVLDADAFAAFEEAGDPFDPETARKLYENVYSAGNLRDPAEAYTRFRGRMPTPEALLRKRGLDEGPRG</sequence>
<keyword evidence="10" id="KW-1185">Reference proteome</keyword>
<evidence type="ECO:0000256" key="2">
    <source>
        <dbReference type="ARBA" id="ARBA00022670"/>
    </source>
</evidence>
<dbReference type="GO" id="GO:0004180">
    <property type="term" value="F:carboxypeptidase activity"/>
    <property type="evidence" value="ECO:0007669"/>
    <property type="project" value="TreeGrafter"/>
</dbReference>
<evidence type="ECO:0000256" key="3">
    <source>
        <dbReference type="ARBA" id="ARBA00022723"/>
    </source>
</evidence>
<dbReference type="Gene3D" id="3.40.390.10">
    <property type="entry name" value="Collagenase (Catalytic Domain)"/>
    <property type="match status" value="1"/>
</dbReference>
<dbReference type="GO" id="GO:0046872">
    <property type="term" value="F:metal ion binding"/>
    <property type="evidence" value="ECO:0007669"/>
    <property type="project" value="UniProtKB-UniRule"/>
</dbReference>
<dbReference type="RefSeq" id="WP_090874744.1">
    <property type="nucleotide sequence ID" value="NZ_FMXQ01000001.1"/>
</dbReference>
<evidence type="ECO:0000313" key="9">
    <source>
        <dbReference type="EMBL" id="SDB08025.1"/>
    </source>
</evidence>
<evidence type="ECO:0000256" key="5">
    <source>
        <dbReference type="ARBA" id="ARBA00022833"/>
    </source>
</evidence>
<dbReference type="PANTHER" id="PTHR43660">
    <property type="entry name" value="DIPEPTIDYL CARBOXYPEPTIDASE"/>
    <property type="match status" value="1"/>
</dbReference>
<evidence type="ECO:0000256" key="7">
    <source>
        <dbReference type="RuleBase" id="RU003435"/>
    </source>
</evidence>
<dbReference type="EMBL" id="FMXQ01000001">
    <property type="protein sequence ID" value="SDB08025.1"/>
    <property type="molecule type" value="Genomic_DNA"/>
</dbReference>
<organism evidence="9 10">
    <name type="scientific">Bauldia litoralis</name>
    <dbReference type="NCBI Taxonomy" id="665467"/>
    <lineage>
        <taxon>Bacteria</taxon>
        <taxon>Pseudomonadati</taxon>
        <taxon>Pseudomonadota</taxon>
        <taxon>Alphaproteobacteria</taxon>
        <taxon>Hyphomicrobiales</taxon>
        <taxon>Kaistiaceae</taxon>
        <taxon>Bauldia</taxon>
    </lineage>
</organism>
<keyword evidence="4 7" id="KW-0378">Hydrolase</keyword>
<dbReference type="AlphaFoldDB" id="A0A1G6AI00"/>
<dbReference type="CDD" id="cd06456">
    <property type="entry name" value="M3A_DCP"/>
    <property type="match status" value="1"/>
</dbReference>
<dbReference type="InterPro" id="IPR024080">
    <property type="entry name" value="Neurolysin/TOP_N"/>
</dbReference>
<keyword evidence="3 7" id="KW-0479">Metal-binding</keyword>
<evidence type="ECO:0000256" key="6">
    <source>
        <dbReference type="ARBA" id="ARBA00023049"/>
    </source>
</evidence>
<comment type="cofactor">
    <cofactor evidence="7">
        <name>Zn(2+)</name>
        <dbReference type="ChEBI" id="CHEBI:29105"/>
    </cofactor>
    <text evidence="7">Binds 1 zinc ion.</text>
</comment>
<dbReference type="FunFam" id="3.40.390.10:FF:000009">
    <property type="entry name" value="Oligopeptidase A"/>
    <property type="match status" value="1"/>
</dbReference>
<dbReference type="GO" id="GO:0004222">
    <property type="term" value="F:metalloendopeptidase activity"/>
    <property type="evidence" value="ECO:0007669"/>
    <property type="project" value="InterPro"/>
</dbReference>
<evidence type="ECO:0000256" key="4">
    <source>
        <dbReference type="ARBA" id="ARBA00022801"/>
    </source>
</evidence>
<evidence type="ECO:0000259" key="8">
    <source>
        <dbReference type="Pfam" id="PF01432"/>
    </source>
</evidence>
<dbReference type="InterPro" id="IPR024077">
    <property type="entry name" value="Neurolysin/TOP_dom2"/>
</dbReference>
<gene>
    <name evidence="9" type="ORF">SAMN02982931_00656</name>
</gene>
<dbReference type="Gene3D" id="1.20.1050.40">
    <property type="entry name" value="Endopeptidase. Chain P, domain 1"/>
    <property type="match status" value="1"/>
</dbReference>
<dbReference type="InterPro" id="IPR024079">
    <property type="entry name" value="MetalloPept_cat_dom_sf"/>
</dbReference>
<dbReference type="OrthoDB" id="9773538at2"/>
<dbReference type="Pfam" id="PF01432">
    <property type="entry name" value="Peptidase_M3"/>
    <property type="match status" value="1"/>
</dbReference>
<dbReference type="GO" id="GO:0005829">
    <property type="term" value="C:cytosol"/>
    <property type="evidence" value="ECO:0007669"/>
    <property type="project" value="TreeGrafter"/>
</dbReference>
<dbReference type="Proteomes" id="UP000199071">
    <property type="component" value="Unassembled WGS sequence"/>
</dbReference>
<dbReference type="Gene3D" id="1.10.1370.10">
    <property type="entry name" value="Neurolysin, domain 3"/>
    <property type="match status" value="1"/>
</dbReference>
<accession>A0A1G6AI00</accession>
<protein>
    <submittedName>
        <fullName evidence="9">Peptidyl-dipeptidase Dcp</fullName>
    </submittedName>
</protein>
<keyword evidence="5 7" id="KW-0862">Zinc</keyword>
<dbReference type="InterPro" id="IPR001567">
    <property type="entry name" value="Pept_M3A_M3B_dom"/>
</dbReference>
<comment type="similarity">
    <text evidence="1 7">Belongs to the peptidase M3 family.</text>
</comment>
<keyword evidence="6 7" id="KW-0482">Metalloprotease</keyword>
<keyword evidence="2 7" id="KW-0645">Protease</keyword>
<dbReference type="STRING" id="665467.SAMN02982931_00656"/>
<dbReference type="PANTHER" id="PTHR43660:SF1">
    <property type="entry name" value="DIPEPTIDYL CARBOXYPEPTIDASE"/>
    <property type="match status" value="1"/>
</dbReference>
<dbReference type="GO" id="GO:0006508">
    <property type="term" value="P:proteolysis"/>
    <property type="evidence" value="ECO:0007669"/>
    <property type="project" value="UniProtKB-KW"/>
</dbReference>
<evidence type="ECO:0000256" key="1">
    <source>
        <dbReference type="ARBA" id="ARBA00006040"/>
    </source>
</evidence>
<dbReference type="InterPro" id="IPR045090">
    <property type="entry name" value="Pept_M3A_M3B"/>
</dbReference>
<dbReference type="SUPFAM" id="SSF55486">
    <property type="entry name" value="Metalloproteases ('zincins'), catalytic domain"/>
    <property type="match status" value="1"/>
</dbReference>
<proteinExistence type="inferred from homology"/>
<evidence type="ECO:0000313" key="10">
    <source>
        <dbReference type="Proteomes" id="UP000199071"/>
    </source>
</evidence>
<reference evidence="9 10" key="1">
    <citation type="submission" date="2016-10" db="EMBL/GenBank/DDBJ databases">
        <authorList>
            <person name="de Groot N.N."/>
        </authorList>
    </citation>
    <scope>NUCLEOTIDE SEQUENCE [LARGE SCALE GENOMIC DNA]</scope>
    <source>
        <strain evidence="9 10">ATCC 35022</strain>
    </source>
</reference>
<feature type="domain" description="Peptidase M3A/M3B catalytic" evidence="8">
    <location>
        <begin position="233"/>
        <end position="680"/>
    </location>
</feature>
<name>A0A1G6AI00_9HYPH</name>